<name>A0AAD7BE05_9AGAR</name>
<dbReference type="AlphaFoldDB" id="A0AAD7BE05"/>
<gene>
    <name evidence="1" type="ORF">FB45DRAFT_1034320</name>
</gene>
<protein>
    <submittedName>
        <fullName evidence="1">Uncharacterized protein</fullName>
    </submittedName>
</protein>
<accession>A0AAD7BE05</accession>
<evidence type="ECO:0000313" key="2">
    <source>
        <dbReference type="Proteomes" id="UP001221142"/>
    </source>
</evidence>
<keyword evidence="2" id="KW-1185">Reference proteome</keyword>
<dbReference type="Proteomes" id="UP001221142">
    <property type="component" value="Unassembled WGS sequence"/>
</dbReference>
<reference evidence="1" key="1">
    <citation type="submission" date="2023-03" db="EMBL/GenBank/DDBJ databases">
        <title>Massive genome expansion in bonnet fungi (Mycena s.s.) driven by repeated elements and novel gene families across ecological guilds.</title>
        <authorList>
            <consortium name="Lawrence Berkeley National Laboratory"/>
            <person name="Harder C.B."/>
            <person name="Miyauchi S."/>
            <person name="Viragh M."/>
            <person name="Kuo A."/>
            <person name="Thoen E."/>
            <person name="Andreopoulos B."/>
            <person name="Lu D."/>
            <person name="Skrede I."/>
            <person name="Drula E."/>
            <person name="Henrissat B."/>
            <person name="Morin E."/>
            <person name="Kohler A."/>
            <person name="Barry K."/>
            <person name="LaButti K."/>
            <person name="Morin E."/>
            <person name="Salamov A."/>
            <person name="Lipzen A."/>
            <person name="Mereny Z."/>
            <person name="Hegedus B."/>
            <person name="Baldrian P."/>
            <person name="Stursova M."/>
            <person name="Weitz H."/>
            <person name="Taylor A."/>
            <person name="Grigoriev I.V."/>
            <person name="Nagy L.G."/>
            <person name="Martin F."/>
            <person name="Kauserud H."/>
        </authorList>
    </citation>
    <scope>NUCLEOTIDE SEQUENCE</scope>
    <source>
        <strain evidence="1">9284</strain>
    </source>
</reference>
<sequence length="80" mass="9242">MSYNQPIDYRWENPFKRACLREAGKRPPVYRCNHCALAPPEVVRLFAEGSVKMHVEAKDLDLNGPADERDWTKVELLMPA</sequence>
<dbReference type="EMBL" id="JARKIF010000020">
    <property type="protein sequence ID" value="KAJ7618081.1"/>
    <property type="molecule type" value="Genomic_DNA"/>
</dbReference>
<comment type="caution">
    <text evidence="1">The sequence shown here is derived from an EMBL/GenBank/DDBJ whole genome shotgun (WGS) entry which is preliminary data.</text>
</comment>
<organism evidence="1 2">
    <name type="scientific">Roridomyces roridus</name>
    <dbReference type="NCBI Taxonomy" id="1738132"/>
    <lineage>
        <taxon>Eukaryota</taxon>
        <taxon>Fungi</taxon>
        <taxon>Dikarya</taxon>
        <taxon>Basidiomycota</taxon>
        <taxon>Agaricomycotina</taxon>
        <taxon>Agaricomycetes</taxon>
        <taxon>Agaricomycetidae</taxon>
        <taxon>Agaricales</taxon>
        <taxon>Marasmiineae</taxon>
        <taxon>Mycenaceae</taxon>
        <taxon>Roridomyces</taxon>
    </lineage>
</organism>
<proteinExistence type="predicted"/>
<evidence type="ECO:0000313" key="1">
    <source>
        <dbReference type="EMBL" id="KAJ7618081.1"/>
    </source>
</evidence>